<accession>A0ABW0VPD0</accession>
<dbReference type="Proteomes" id="UP001596047">
    <property type="component" value="Unassembled WGS sequence"/>
</dbReference>
<dbReference type="Gene3D" id="3.90.1200.10">
    <property type="match status" value="1"/>
</dbReference>
<reference evidence="4" key="1">
    <citation type="journal article" date="2019" name="Int. J. Syst. Evol. Microbiol.">
        <title>The Global Catalogue of Microorganisms (GCM) 10K type strain sequencing project: providing services to taxonomists for standard genome sequencing and annotation.</title>
        <authorList>
            <consortium name="The Broad Institute Genomics Platform"/>
            <consortium name="The Broad Institute Genome Sequencing Center for Infectious Disease"/>
            <person name="Wu L."/>
            <person name="Ma J."/>
        </authorList>
    </citation>
    <scope>NUCLEOTIDE SEQUENCE [LARGE SCALE GENOMIC DNA]</scope>
    <source>
        <strain evidence="4">CGMCC 1.3240</strain>
    </source>
</reference>
<dbReference type="PANTHER" id="PTHR21064:SF6">
    <property type="entry name" value="AMINOGLYCOSIDE PHOSPHOTRANSFERASE DOMAIN-CONTAINING PROTEIN"/>
    <property type="match status" value="1"/>
</dbReference>
<dbReference type="Pfam" id="PF01636">
    <property type="entry name" value="APH"/>
    <property type="match status" value="1"/>
</dbReference>
<sequence length="187" mass="21657">TLEDLSFNADQKETEILEYVLRTAENIVSVIPDRDYQHLEKLVIHGDFHPGNLKFLNNSVCGLFDFDWISIQPRIRDVVDGIIYFSAIRSEGIDGSDIFSLTQPCSFDNERSKLFVDAYQSNCHRPLDTDEIAIIPYLMKARLVHSRVEALTKIPVSRRVEMLTKGISEPLLWLDNHYDEFVKRLQQ</sequence>
<feature type="non-terminal residue" evidence="3">
    <location>
        <position position="1"/>
    </location>
</feature>
<dbReference type="RefSeq" id="WP_379186046.1">
    <property type="nucleotide sequence ID" value="NZ_JBHSOW010000004.1"/>
</dbReference>
<organism evidence="3 4">
    <name type="scientific">Paenibacillus solisilvae</name>
    <dbReference type="NCBI Taxonomy" id="2486751"/>
    <lineage>
        <taxon>Bacteria</taxon>
        <taxon>Bacillati</taxon>
        <taxon>Bacillota</taxon>
        <taxon>Bacilli</taxon>
        <taxon>Bacillales</taxon>
        <taxon>Paenibacillaceae</taxon>
        <taxon>Paenibacillus</taxon>
    </lineage>
</organism>
<evidence type="ECO:0000313" key="3">
    <source>
        <dbReference type="EMBL" id="MFC5647601.1"/>
    </source>
</evidence>
<name>A0ABW0VPD0_9BACL</name>
<dbReference type="InterPro" id="IPR002575">
    <property type="entry name" value="Aminoglycoside_PTrfase"/>
</dbReference>
<keyword evidence="4" id="KW-1185">Reference proteome</keyword>
<dbReference type="SUPFAM" id="SSF56112">
    <property type="entry name" value="Protein kinase-like (PK-like)"/>
    <property type="match status" value="1"/>
</dbReference>
<proteinExistence type="inferred from homology"/>
<evidence type="ECO:0000256" key="1">
    <source>
        <dbReference type="ARBA" id="ARBA00038240"/>
    </source>
</evidence>
<evidence type="ECO:0000259" key="2">
    <source>
        <dbReference type="Pfam" id="PF01636"/>
    </source>
</evidence>
<evidence type="ECO:0000313" key="4">
    <source>
        <dbReference type="Proteomes" id="UP001596047"/>
    </source>
</evidence>
<dbReference type="InterPro" id="IPR011009">
    <property type="entry name" value="Kinase-like_dom_sf"/>
</dbReference>
<comment type="similarity">
    <text evidence="1">Belongs to the pseudomonas-type ThrB family.</text>
</comment>
<dbReference type="InterPro" id="IPR050249">
    <property type="entry name" value="Pseudomonas-type_ThrB"/>
</dbReference>
<dbReference type="PANTHER" id="PTHR21064">
    <property type="entry name" value="AMINOGLYCOSIDE PHOSPHOTRANSFERASE DOMAIN-CONTAINING PROTEIN-RELATED"/>
    <property type="match status" value="1"/>
</dbReference>
<comment type="caution">
    <text evidence="3">The sequence shown here is derived from an EMBL/GenBank/DDBJ whole genome shotgun (WGS) entry which is preliminary data.</text>
</comment>
<dbReference type="EMBL" id="JBHSOW010000004">
    <property type="protein sequence ID" value="MFC5647601.1"/>
    <property type="molecule type" value="Genomic_DNA"/>
</dbReference>
<gene>
    <name evidence="3" type="ORF">ACFPYJ_00360</name>
</gene>
<feature type="domain" description="Aminoglycoside phosphotransferase" evidence="2">
    <location>
        <begin position="20"/>
        <end position="86"/>
    </location>
</feature>
<protein>
    <submittedName>
        <fullName evidence="3">Phosphotransferase enzyme family protein</fullName>
    </submittedName>
</protein>